<dbReference type="OrthoDB" id="41403at2759"/>
<name>A0A197KBT1_9FUNG</name>
<accession>A0A197KBT1</accession>
<evidence type="ECO:0000259" key="2">
    <source>
        <dbReference type="Pfam" id="PF00763"/>
    </source>
</evidence>
<gene>
    <name evidence="4" type="ORF">K457DRAFT_133716</name>
</gene>
<dbReference type="EMBL" id="KV442018">
    <property type="protein sequence ID" value="OAQ34146.1"/>
    <property type="molecule type" value="Genomic_DNA"/>
</dbReference>
<keyword evidence="1" id="KW-0554">One-carbon metabolism</keyword>
<dbReference type="GO" id="GO:0009396">
    <property type="term" value="P:folic acid-containing compound biosynthetic process"/>
    <property type="evidence" value="ECO:0007669"/>
    <property type="project" value="EnsemblFungi"/>
</dbReference>
<dbReference type="GO" id="GO:0004487">
    <property type="term" value="F:methylenetetrahydrofolate dehydrogenase (NAD+) activity"/>
    <property type="evidence" value="ECO:0007669"/>
    <property type="project" value="EnsemblFungi"/>
</dbReference>
<dbReference type="PANTHER" id="PTHR48099">
    <property type="entry name" value="C-1-TETRAHYDROFOLATE SYNTHASE, CYTOPLASMIC-RELATED"/>
    <property type="match status" value="1"/>
</dbReference>
<dbReference type="CDD" id="cd01079">
    <property type="entry name" value="NAD_bind_m-THF_DH"/>
    <property type="match status" value="1"/>
</dbReference>
<dbReference type="PANTHER" id="PTHR48099:SF3">
    <property type="entry name" value="METHYLENETETRAHYDROFOLATE DEHYDROGENASE [NAD(+)]"/>
    <property type="match status" value="1"/>
</dbReference>
<sequence>MSCKVVLAQGISASYREELKNTIKTRNIRPKLVGFLANEDPAAAKYAEWTAKTCAETGVEFELRKCSRNDLEDKIIEANLDAGVHGIMVYYPVFGDRQDQYLQNVVDVSKDVEGLHHKYVYNMYHNIRFLDEAKTKKCIIPCTPLGLVKVMEYVGVYNGILPHGNRLHGRVVTIINRSEIVGRPLAALLANDGAKVYSVDINGIQEFHRGVGLQLKKHEVSETTLTVEDVLPLSDVVITGVPSPSYKVPSHLIRDGAVCINFSTYKNFDGDEIKKKAAIYVPAVGKVTVAMLERNLVRLYDYQAQDRASSTA</sequence>
<protein>
    <submittedName>
        <fullName evidence="4">NAD(P)-binding protein</fullName>
    </submittedName>
</protein>
<dbReference type="GO" id="GO:0004488">
    <property type="term" value="F:methylenetetrahydrofolate dehydrogenase (NADP+) activity"/>
    <property type="evidence" value="ECO:0007669"/>
    <property type="project" value="InterPro"/>
</dbReference>
<dbReference type="SUPFAM" id="SSF51735">
    <property type="entry name" value="NAD(P)-binding Rossmann-fold domains"/>
    <property type="match status" value="1"/>
</dbReference>
<feature type="domain" description="Tetrahydrofolate dehydrogenase/cyclohydrolase NAD(P)-binding" evidence="3">
    <location>
        <begin position="141"/>
        <end position="201"/>
    </location>
</feature>
<dbReference type="SUPFAM" id="SSF53223">
    <property type="entry name" value="Aminoacid dehydrogenase-like, N-terminal domain"/>
    <property type="match status" value="1"/>
</dbReference>
<dbReference type="Gene3D" id="3.40.50.720">
    <property type="entry name" value="NAD(P)-binding Rossmann-like Domain"/>
    <property type="match status" value="1"/>
</dbReference>
<proteinExistence type="predicted"/>
<evidence type="ECO:0000313" key="5">
    <source>
        <dbReference type="Proteomes" id="UP000078512"/>
    </source>
</evidence>
<reference evidence="4 5" key="1">
    <citation type="submission" date="2016-05" db="EMBL/GenBank/DDBJ databases">
        <title>Genome sequencing reveals origins of a unique bacterial endosymbiosis in the earliest lineages of terrestrial Fungi.</title>
        <authorList>
            <consortium name="DOE Joint Genome Institute"/>
            <person name="Uehling J."/>
            <person name="Gryganskyi A."/>
            <person name="Hameed K."/>
            <person name="Tschaplinski T."/>
            <person name="Misztal P."/>
            <person name="Wu S."/>
            <person name="Desiro A."/>
            <person name="Vande Pol N."/>
            <person name="Du Z.-Y."/>
            <person name="Zienkiewicz A."/>
            <person name="Zienkiewicz K."/>
            <person name="Morin E."/>
            <person name="Tisserant E."/>
            <person name="Splivallo R."/>
            <person name="Hainaut M."/>
            <person name="Henrissat B."/>
            <person name="Ohm R."/>
            <person name="Kuo A."/>
            <person name="Yan J."/>
            <person name="Lipzen A."/>
            <person name="Nolan M."/>
            <person name="Labutti K."/>
            <person name="Barry K."/>
            <person name="Goldstein A."/>
            <person name="Labbe J."/>
            <person name="Schadt C."/>
            <person name="Tuskan G."/>
            <person name="Grigoriev I."/>
            <person name="Martin F."/>
            <person name="Vilgalys R."/>
            <person name="Bonito G."/>
        </authorList>
    </citation>
    <scope>NUCLEOTIDE SEQUENCE [LARGE SCALE GENOMIC DNA]</scope>
    <source>
        <strain evidence="4 5">AG-77</strain>
    </source>
</reference>
<dbReference type="InterPro" id="IPR020631">
    <property type="entry name" value="THF_DH/CycHdrlase_NAD-bd_dom"/>
</dbReference>
<dbReference type="AlphaFoldDB" id="A0A197KBT1"/>
<dbReference type="Pfam" id="PF00763">
    <property type="entry name" value="THF_DHG_CYH"/>
    <property type="match status" value="1"/>
</dbReference>
<dbReference type="GO" id="GO:0006730">
    <property type="term" value="P:one-carbon metabolic process"/>
    <property type="evidence" value="ECO:0007669"/>
    <property type="project" value="UniProtKB-KW"/>
</dbReference>
<dbReference type="FunFam" id="3.40.50.10860:FF:000012">
    <property type="entry name" value="Methylenetetrahydrofolate dehydrogenase [NAD(+)]"/>
    <property type="match status" value="1"/>
</dbReference>
<evidence type="ECO:0000313" key="4">
    <source>
        <dbReference type="EMBL" id="OAQ34146.1"/>
    </source>
</evidence>
<dbReference type="Gene3D" id="3.40.50.10860">
    <property type="entry name" value="Leucine Dehydrogenase, chain A, domain 1"/>
    <property type="match status" value="1"/>
</dbReference>
<dbReference type="PRINTS" id="PR00085">
    <property type="entry name" value="THFDHDRGNASE"/>
</dbReference>
<dbReference type="GO" id="GO:0005829">
    <property type="term" value="C:cytosol"/>
    <property type="evidence" value="ECO:0007669"/>
    <property type="project" value="EnsemblFungi"/>
</dbReference>
<dbReference type="STRING" id="1314771.A0A197KBT1"/>
<keyword evidence="5" id="KW-1185">Reference proteome</keyword>
<feature type="domain" description="Tetrahydrofolate dehydrogenase/cyclohydrolase catalytic" evidence="2">
    <location>
        <begin position="10"/>
        <end position="113"/>
    </location>
</feature>
<organism evidence="4 5">
    <name type="scientific">Linnemannia elongata AG-77</name>
    <dbReference type="NCBI Taxonomy" id="1314771"/>
    <lineage>
        <taxon>Eukaryota</taxon>
        <taxon>Fungi</taxon>
        <taxon>Fungi incertae sedis</taxon>
        <taxon>Mucoromycota</taxon>
        <taxon>Mortierellomycotina</taxon>
        <taxon>Mortierellomycetes</taxon>
        <taxon>Mortierellales</taxon>
        <taxon>Mortierellaceae</taxon>
        <taxon>Linnemannia</taxon>
    </lineage>
</organism>
<dbReference type="InterPro" id="IPR046346">
    <property type="entry name" value="Aminoacid_DH-like_N_sf"/>
</dbReference>
<dbReference type="InterPro" id="IPR036291">
    <property type="entry name" value="NAD(P)-bd_dom_sf"/>
</dbReference>
<dbReference type="InterPro" id="IPR035812">
    <property type="entry name" value="m-THF_DH_NAD-bd"/>
</dbReference>
<evidence type="ECO:0000256" key="1">
    <source>
        <dbReference type="ARBA" id="ARBA00022563"/>
    </source>
</evidence>
<dbReference type="InterPro" id="IPR000672">
    <property type="entry name" value="THF_DH/CycHdrlase"/>
</dbReference>
<evidence type="ECO:0000259" key="3">
    <source>
        <dbReference type="Pfam" id="PF02882"/>
    </source>
</evidence>
<dbReference type="InterPro" id="IPR020630">
    <property type="entry name" value="THF_DH/CycHdrlase_cat_dom"/>
</dbReference>
<dbReference type="Proteomes" id="UP000078512">
    <property type="component" value="Unassembled WGS sequence"/>
</dbReference>
<dbReference type="GO" id="GO:0009113">
    <property type="term" value="P:purine nucleobase biosynthetic process"/>
    <property type="evidence" value="ECO:0007669"/>
    <property type="project" value="EnsemblFungi"/>
</dbReference>
<dbReference type="Pfam" id="PF02882">
    <property type="entry name" value="THF_DHG_CYH_C"/>
    <property type="match status" value="1"/>
</dbReference>